<evidence type="ECO:0000313" key="2">
    <source>
        <dbReference type="EMBL" id="SHI23764.1"/>
    </source>
</evidence>
<dbReference type="GO" id="GO:0016787">
    <property type="term" value="F:hydrolase activity"/>
    <property type="evidence" value="ECO:0007669"/>
    <property type="project" value="UniProtKB-KW"/>
</dbReference>
<dbReference type="InterPro" id="IPR011604">
    <property type="entry name" value="PDDEXK-like_dom_sf"/>
</dbReference>
<dbReference type="EMBL" id="FQXV01000024">
    <property type="protein sequence ID" value="SHI24453.1"/>
    <property type="molecule type" value="Genomic_DNA"/>
</dbReference>
<organism evidence="3 4">
    <name type="scientific">Sporobacter termitidis DSM 10068</name>
    <dbReference type="NCBI Taxonomy" id="1123282"/>
    <lineage>
        <taxon>Bacteria</taxon>
        <taxon>Bacillati</taxon>
        <taxon>Bacillota</taxon>
        <taxon>Clostridia</taxon>
        <taxon>Eubacteriales</taxon>
        <taxon>Oscillospiraceae</taxon>
        <taxon>Sporobacter</taxon>
    </lineage>
</organism>
<evidence type="ECO:0000256" key="1">
    <source>
        <dbReference type="ARBA" id="ARBA00022801"/>
    </source>
</evidence>
<gene>
    <name evidence="2" type="ORF">SAMN02745823_03760</name>
    <name evidence="3" type="ORF">SAMN02745823_03838</name>
</gene>
<evidence type="ECO:0000313" key="4">
    <source>
        <dbReference type="Proteomes" id="UP000183995"/>
    </source>
</evidence>
<protein>
    <submittedName>
        <fullName evidence="3">Uncharacterized protein</fullName>
    </submittedName>
</protein>
<dbReference type="InterPro" id="IPR011335">
    <property type="entry name" value="Restrct_endonuc-II-like"/>
</dbReference>
<accession>A0A1M5ZKJ0</accession>
<reference evidence="3 4" key="1">
    <citation type="submission" date="2016-11" db="EMBL/GenBank/DDBJ databases">
        <authorList>
            <person name="Jaros S."/>
            <person name="Januszkiewicz K."/>
            <person name="Wedrychowicz H."/>
        </authorList>
    </citation>
    <scope>NUCLEOTIDE SEQUENCE [LARGE SCALE GENOMIC DNA]</scope>
    <source>
        <strain evidence="3 4">DSM 10068</strain>
    </source>
</reference>
<keyword evidence="1" id="KW-0378">Hydrolase</keyword>
<dbReference type="STRING" id="1123282.SAMN02745823_03760"/>
<name>A0A1M5ZKJ0_9FIRM</name>
<evidence type="ECO:0000313" key="3">
    <source>
        <dbReference type="EMBL" id="SHI24453.1"/>
    </source>
</evidence>
<dbReference type="SUPFAM" id="SSF52980">
    <property type="entry name" value="Restriction endonuclease-like"/>
    <property type="match status" value="1"/>
</dbReference>
<proteinExistence type="predicted"/>
<dbReference type="AlphaFoldDB" id="A0A1M5ZKJ0"/>
<dbReference type="Proteomes" id="UP000183995">
    <property type="component" value="Unassembled WGS sequence"/>
</dbReference>
<dbReference type="EMBL" id="FQXV01000022">
    <property type="protein sequence ID" value="SHI23764.1"/>
    <property type="molecule type" value="Genomic_DNA"/>
</dbReference>
<keyword evidence="4" id="KW-1185">Reference proteome</keyword>
<sequence>MIHNHDRSGWFGASDTNIIMSNWGTITFSRWWLEKLGLRRNTFTNRAMQSGTAYEHRILDYLGVKRRDRQIKIRRYRLRVNLDGEDKIVHEVKTYSKEKFKISAAYWQQSQAEMFVTRKPLVIEAYRLMEADYANWFNPIDACRLSTHPIEYDPAWINAEYLPRLKYLAKCLKRKGWPDANRFSKI</sequence>
<dbReference type="Gene3D" id="3.90.320.10">
    <property type="match status" value="1"/>
</dbReference>